<proteinExistence type="predicted"/>
<keyword evidence="2" id="KW-0547">Nucleotide-binding</keyword>
<dbReference type="Gene3D" id="1.10.3210.10">
    <property type="entry name" value="Hypothetical protein af1432"/>
    <property type="match status" value="1"/>
</dbReference>
<dbReference type="PROSITE" id="PS00108">
    <property type="entry name" value="PROTEIN_KINASE_ST"/>
    <property type="match status" value="1"/>
</dbReference>
<evidence type="ECO:0000313" key="7">
    <source>
        <dbReference type="EMBL" id="NLR74940.1"/>
    </source>
</evidence>
<dbReference type="SUPFAM" id="SSF55781">
    <property type="entry name" value="GAF domain-like"/>
    <property type="match status" value="1"/>
</dbReference>
<comment type="caution">
    <text evidence="7">The sequence shown here is derived from an EMBL/GenBank/DDBJ whole genome shotgun (WGS) entry which is preliminary data.</text>
</comment>
<sequence length="783" mass="85577">MAAIGRFELIRTLGKGAQGTVWLARDPVLGRQVALKVWHDKNVAQQADLLDEARAVSRLQHPHIVQLYDVLTQDGAPVLVFEYVDGVSLADHLRFSGRLEPYRAARILRDVLSGLTVAHAQGLLHRDIKPANVILDLNDQARLMDFGVAAPVGVSGDTVSGSPQYMPPEAVHGSTLGLAADVFSVGVLGYEMMTGHSPFAGDNLFAVFHRIAHVPITPPSQLQPEIPPALEHVLLVALNKEAGERYAQASDMLAALEAFLAPPLQAEGSSTGQTTLDFLLRRLQHAQDFPALSRSISAINKLVAADAESIHRLAETILRDFSLTNKLLRMVNSATYGQFGGTISTISRAVMILGFEAVRNLAIGLVLFEHLQNRSQASHLRELMLSTFLSGLLAKGVARKLNLRSTEESFIGGMFYQIGKLLTAYYLHDEYQEIERRQQQGSNEAAAVVQVLGLSYAELGVGIAREWNFPDRLVQALHGYTSERVPTPHADTDRLRLSANLAGELTQLATSSAVAERDKLMVQLAERYGAASGMRAREQLQLLQAALADLARDAHYFGLDAGGGDFLQRMQDWTGLSGAIMPSAAGNPGELLEEAHQQARQAAVSDMTTERPDAQAILSAGIQDITNSLVSDFKLNDLINMILETMYRGMGFQRVLFCARDARSPRLQARFGYGADLARMQQQFVLPLDGAQDVFQLALAKNLDVQIDDASAPNIAERVPAWFRRIVGAEAFLILPLQVDKRLVGMFYADQALANTLQLGSKELTLLKTLRNQAVLAIRQKQA</sequence>
<evidence type="ECO:0000256" key="2">
    <source>
        <dbReference type="ARBA" id="ARBA00022741"/>
    </source>
</evidence>
<dbReference type="PROSITE" id="PS51833">
    <property type="entry name" value="HDOD"/>
    <property type="match status" value="1"/>
</dbReference>
<dbReference type="AlphaFoldDB" id="A0A847RUR1"/>
<evidence type="ECO:0000256" key="4">
    <source>
        <dbReference type="ARBA" id="ARBA00022840"/>
    </source>
</evidence>
<dbReference type="InterPro" id="IPR000719">
    <property type="entry name" value="Prot_kinase_dom"/>
</dbReference>
<dbReference type="SUPFAM" id="SSF109604">
    <property type="entry name" value="HD-domain/PDEase-like"/>
    <property type="match status" value="1"/>
</dbReference>
<dbReference type="Pfam" id="PF01590">
    <property type="entry name" value="GAF"/>
    <property type="match status" value="1"/>
</dbReference>
<dbReference type="InterPro" id="IPR013976">
    <property type="entry name" value="HDOD"/>
</dbReference>
<reference evidence="7 8" key="1">
    <citation type="submission" date="2020-04" db="EMBL/GenBank/DDBJ databases">
        <title>Draft genome of Leeia sp. IMCC25680.</title>
        <authorList>
            <person name="Song J."/>
            <person name="Cho J.-C."/>
        </authorList>
    </citation>
    <scope>NUCLEOTIDE SEQUENCE [LARGE SCALE GENOMIC DNA]</scope>
    <source>
        <strain evidence="7 8">IMCC25680</strain>
    </source>
</reference>
<dbReference type="RefSeq" id="WP_168876513.1">
    <property type="nucleotide sequence ID" value="NZ_JABAIM010000001.1"/>
</dbReference>
<dbReference type="FunFam" id="1.10.510.10:FF:000571">
    <property type="entry name" value="Maternal embryonic leucine zipper kinase"/>
    <property type="match status" value="1"/>
</dbReference>
<dbReference type="Pfam" id="PF00069">
    <property type="entry name" value="Pkinase"/>
    <property type="match status" value="1"/>
</dbReference>
<keyword evidence="4" id="KW-0067">ATP-binding</keyword>
<keyword evidence="3" id="KW-0418">Kinase</keyword>
<dbReference type="SMART" id="SM00220">
    <property type="entry name" value="S_TKc"/>
    <property type="match status" value="1"/>
</dbReference>
<feature type="domain" description="Protein kinase" evidence="5">
    <location>
        <begin position="7"/>
        <end position="260"/>
    </location>
</feature>
<evidence type="ECO:0000259" key="5">
    <source>
        <dbReference type="PROSITE" id="PS50011"/>
    </source>
</evidence>
<dbReference type="SUPFAM" id="SSF56112">
    <property type="entry name" value="Protein kinase-like (PK-like)"/>
    <property type="match status" value="1"/>
</dbReference>
<dbReference type="Pfam" id="PF08668">
    <property type="entry name" value="HDOD"/>
    <property type="match status" value="1"/>
</dbReference>
<organism evidence="7 8">
    <name type="scientific">Leeia aquatica</name>
    <dbReference type="NCBI Taxonomy" id="2725557"/>
    <lineage>
        <taxon>Bacteria</taxon>
        <taxon>Pseudomonadati</taxon>
        <taxon>Pseudomonadota</taxon>
        <taxon>Betaproteobacteria</taxon>
        <taxon>Neisseriales</taxon>
        <taxon>Leeiaceae</taxon>
        <taxon>Leeia</taxon>
    </lineage>
</organism>
<dbReference type="PANTHER" id="PTHR43289">
    <property type="entry name" value="MITOGEN-ACTIVATED PROTEIN KINASE KINASE KINASE 20-RELATED"/>
    <property type="match status" value="1"/>
</dbReference>
<accession>A0A847RUR1</accession>
<dbReference type="Gene3D" id="3.30.450.40">
    <property type="match status" value="1"/>
</dbReference>
<dbReference type="Proteomes" id="UP000587991">
    <property type="component" value="Unassembled WGS sequence"/>
</dbReference>
<dbReference type="PANTHER" id="PTHR43289:SF6">
    <property type="entry name" value="SERINE_THREONINE-PROTEIN KINASE NEKL-3"/>
    <property type="match status" value="1"/>
</dbReference>
<dbReference type="EMBL" id="JABAIM010000001">
    <property type="protein sequence ID" value="NLR74940.1"/>
    <property type="molecule type" value="Genomic_DNA"/>
</dbReference>
<keyword evidence="1" id="KW-0808">Transferase</keyword>
<dbReference type="InterPro" id="IPR003018">
    <property type="entry name" value="GAF"/>
</dbReference>
<gene>
    <name evidence="7" type="ORF">HF682_07195</name>
</gene>
<keyword evidence="8" id="KW-1185">Reference proteome</keyword>
<evidence type="ECO:0000259" key="6">
    <source>
        <dbReference type="PROSITE" id="PS51833"/>
    </source>
</evidence>
<dbReference type="CDD" id="cd14014">
    <property type="entry name" value="STKc_PknB_like"/>
    <property type="match status" value="1"/>
</dbReference>
<dbReference type="PROSITE" id="PS50011">
    <property type="entry name" value="PROTEIN_KINASE_DOM"/>
    <property type="match status" value="1"/>
</dbReference>
<protein>
    <submittedName>
        <fullName evidence="7">HDOD domain-containing protein</fullName>
    </submittedName>
</protein>
<evidence type="ECO:0000256" key="1">
    <source>
        <dbReference type="ARBA" id="ARBA00022679"/>
    </source>
</evidence>
<evidence type="ECO:0000313" key="8">
    <source>
        <dbReference type="Proteomes" id="UP000587991"/>
    </source>
</evidence>
<feature type="domain" description="HDOD" evidence="6">
    <location>
        <begin position="289"/>
        <end position="483"/>
    </location>
</feature>
<dbReference type="InterPro" id="IPR011009">
    <property type="entry name" value="Kinase-like_dom_sf"/>
</dbReference>
<dbReference type="InterPro" id="IPR029016">
    <property type="entry name" value="GAF-like_dom_sf"/>
</dbReference>
<dbReference type="GO" id="GO:0005524">
    <property type="term" value="F:ATP binding"/>
    <property type="evidence" value="ECO:0007669"/>
    <property type="project" value="UniProtKB-KW"/>
</dbReference>
<dbReference type="Gene3D" id="1.10.510.10">
    <property type="entry name" value="Transferase(Phosphotransferase) domain 1"/>
    <property type="match status" value="1"/>
</dbReference>
<name>A0A847RUR1_9NEIS</name>
<dbReference type="InterPro" id="IPR008271">
    <property type="entry name" value="Ser/Thr_kinase_AS"/>
</dbReference>
<evidence type="ECO:0000256" key="3">
    <source>
        <dbReference type="ARBA" id="ARBA00022777"/>
    </source>
</evidence>
<dbReference type="GO" id="GO:0004674">
    <property type="term" value="F:protein serine/threonine kinase activity"/>
    <property type="evidence" value="ECO:0007669"/>
    <property type="project" value="TreeGrafter"/>
</dbReference>